<evidence type="ECO:0000313" key="3">
    <source>
        <dbReference type="Proteomes" id="UP000193067"/>
    </source>
</evidence>
<evidence type="ECO:0000313" key="2">
    <source>
        <dbReference type="EMBL" id="OSD07497.1"/>
    </source>
</evidence>
<protein>
    <recommendedName>
        <fullName evidence="1">GSKIP domain-containing protein</fullName>
    </recommendedName>
</protein>
<dbReference type="OrthoDB" id="5804279at2759"/>
<dbReference type="InterPro" id="IPR023231">
    <property type="entry name" value="GSKIP_dom_sf"/>
</dbReference>
<sequence>MSSPVHPQSQPSSFTREELERALVENSYGISSFEVVSSSPLKATARVVLLEGEPVLVSLSSRGYQLHSPSEAPMDPDHDSETVFETIEQLLQTVSQQYESARRNALFTKLESLASQST</sequence>
<proteinExistence type="predicted"/>
<dbReference type="Pfam" id="PF05303">
    <property type="entry name" value="GSKIP_dom"/>
    <property type="match status" value="1"/>
</dbReference>
<dbReference type="InterPro" id="IPR007967">
    <property type="entry name" value="GSKIP_dom"/>
</dbReference>
<dbReference type="EMBL" id="KZ084088">
    <property type="protein sequence ID" value="OSD07497.1"/>
    <property type="molecule type" value="Genomic_DNA"/>
</dbReference>
<organism evidence="2 3">
    <name type="scientific">Trametes coccinea (strain BRFM310)</name>
    <name type="common">Pycnoporus coccineus</name>
    <dbReference type="NCBI Taxonomy" id="1353009"/>
    <lineage>
        <taxon>Eukaryota</taxon>
        <taxon>Fungi</taxon>
        <taxon>Dikarya</taxon>
        <taxon>Basidiomycota</taxon>
        <taxon>Agaricomycotina</taxon>
        <taxon>Agaricomycetes</taxon>
        <taxon>Polyporales</taxon>
        <taxon>Polyporaceae</taxon>
        <taxon>Trametes</taxon>
    </lineage>
</organism>
<reference evidence="2 3" key="1">
    <citation type="journal article" date="2015" name="Biotechnol. Biofuels">
        <title>Enhanced degradation of softwood versus hardwood by the white-rot fungus Pycnoporus coccineus.</title>
        <authorList>
            <person name="Couturier M."/>
            <person name="Navarro D."/>
            <person name="Chevret D."/>
            <person name="Henrissat B."/>
            <person name="Piumi F."/>
            <person name="Ruiz-Duenas F.J."/>
            <person name="Martinez A.T."/>
            <person name="Grigoriev I.V."/>
            <person name="Riley R."/>
            <person name="Lipzen A."/>
            <person name="Berrin J.G."/>
            <person name="Master E.R."/>
            <person name="Rosso M.N."/>
        </authorList>
    </citation>
    <scope>NUCLEOTIDE SEQUENCE [LARGE SCALE GENOMIC DNA]</scope>
    <source>
        <strain evidence="2 3">BRFM310</strain>
    </source>
</reference>
<name>A0A1Y2J2F1_TRAC3</name>
<dbReference type="AlphaFoldDB" id="A0A1Y2J2F1"/>
<dbReference type="Proteomes" id="UP000193067">
    <property type="component" value="Unassembled WGS sequence"/>
</dbReference>
<dbReference type="SUPFAM" id="SSF103107">
    <property type="entry name" value="Hypothetical protein c14orf129, hspc210"/>
    <property type="match status" value="1"/>
</dbReference>
<evidence type="ECO:0000259" key="1">
    <source>
        <dbReference type="Pfam" id="PF05303"/>
    </source>
</evidence>
<keyword evidence="3" id="KW-1185">Reference proteome</keyword>
<accession>A0A1Y2J2F1</accession>
<dbReference type="Gene3D" id="3.30.2280.10">
    <property type="entry name" value="Hypothetical protein (hspc210)"/>
    <property type="match status" value="1"/>
</dbReference>
<gene>
    <name evidence="2" type="ORF">PYCCODRAFT_1430745</name>
</gene>
<feature type="domain" description="GSKIP" evidence="1">
    <location>
        <begin position="16"/>
        <end position="113"/>
    </location>
</feature>